<evidence type="ECO:0000256" key="2">
    <source>
        <dbReference type="ARBA" id="ARBA00022475"/>
    </source>
</evidence>
<evidence type="ECO:0000256" key="1">
    <source>
        <dbReference type="ARBA" id="ARBA00004236"/>
    </source>
</evidence>
<dbReference type="SMART" id="SM00409">
    <property type="entry name" value="IG"/>
    <property type="match status" value="1"/>
</dbReference>
<dbReference type="InterPro" id="IPR013106">
    <property type="entry name" value="Ig_V-set"/>
</dbReference>
<comment type="subcellular location">
    <subcellularLocation>
        <location evidence="1">Cell membrane</location>
    </subcellularLocation>
</comment>
<dbReference type="EMBL" id="JBIYXZ010002068">
    <property type="protein sequence ID" value="KAL3067479.1"/>
    <property type="molecule type" value="Genomic_DNA"/>
</dbReference>
<feature type="signal peptide" evidence="9">
    <location>
        <begin position="1"/>
        <end position="19"/>
    </location>
</feature>
<reference evidence="11 12" key="2">
    <citation type="journal article" date="2024" name="G3 (Bethesda)">
        <title>The genome of the cryopelagic Antarctic bald notothen, Trematomus borchgrevinki.</title>
        <authorList>
            <person name="Rayamajhi N."/>
            <person name="Rivera-Colon A.G."/>
            <person name="Minhas B.F."/>
            <person name="Cheng C.C."/>
            <person name="Catchen J.M."/>
        </authorList>
    </citation>
    <scope>NUCLEOTIDE SEQUENCE [LARGE SCALE GENOMIC DNA]</scope>
    <source>
        <strain evidence="11">AGRC-2024</strain>
    </source>
</reference>
<keyword evidence="12" id="KW-1185">Reference proteome</keyword>
<accession>A0ABD2HM31</accession>
<dbReference type="PANTHER" id="PTHR19433:SF111">
    <property type="entry name" value="T CELL RECEPTOR ALPHA VARIABLE 4"/>
    <property type="match status" value="1"/>
</dbReference>
<keyword evidence="7" id="KW-0325">Glycoprotein</keyword>
<evidence type="ECO:0000313" key="12">
    <source>
        <dbReference type="Proteomes" id="UP001619887"/>
    </source>
</evidence>
<dbReference type="Pfam" id="PF07686">
    <property type="entry name" value="V-set"/>
    <property type="match status" value="1"/>
</dbReference>
<keyword evidence="6" id="KW-1015">Disulfide bond</keyword>
<evidence type="ECO:0000256" key="6">
    <source>
        <dbReference type="ARBA" id="ARBA00023157"/>
    </source>
</evidence>
<evidence type="ECO:0000256" key="3">
    <source>
        <dbReference type="ARBA" id="ARBA00022729"/>
    </source>
</evidence>
<dbReference type="InterPro" id="IPR003599">
    <property type="entry name" value="Ig_sub"/>
</dbReference>
<keyword evidence="3 9" id="KW-0732">Signal</keyword>
<dbReference type="InterPro" id="IPR013783">
    <property type="entry name" value="Ig-like_fold"/>
</dbReference>
<comment type="caution">
    <text evidence="11">The sequence shown here is derived from an EMBL/GenBank/DDBJ whole genome shotgun (WGS) entry which is preliminary data.</text>
</comment>
<evidence type="ECO:0000313" key="11">
    <source>
        <dbReference type="EMBL" id="KAL3067479.1"/>
    </source>
</evidence>
<evidence type="ECO:0000256" key="9">
    <source>
        <dbReference type="SAM" id="SignalP"/>
    </source>
</evidence>
<feature type="chain" id="PRO_5044872564" description="Ig-like domain-containing protein" evidence="9">
    <location>
        <begin position="20"/>
        <end position="165"/>
    </location>
</feature>
<keyword evidence="8" id="KW-1133">Transmembrane helix</keyword>
<dbReference type="GO" id="GO:0002376">
    <property type="term" value="P:immune system process"/>
    <property type="evidence" value="ECO:0007669"/>
    <property type="project" value="UniProtKB-KW"/>
</dbReference>
<dbReference type="InterPro" id="IPR036179">
    <property type="entry name" value="Ig-like_dom_sf"/>
</dbReference>
<evidence type="ECO:0000256" key="7">
    <source>
        <dbReference type="ARBA" id="ARBA00023180"/>
    </source>
</evidence>
<evidence type="ECO:0000256" key="8">
    <source>
        <dbReference type="SAM" id="Phobius"/>
    </source>
</evidence>
<dbReference type="Gene3D" id="2.60.40.10">
    <property type="entry name" value="Immunoglobulins"/>
    <property type="match status" value="1"/>
</dbReference>
<dbReference type="GO" id="GO:0005886">
    <property type="term" value="C:plasma membrane"/>
    <property type="evidence" value="ECO:0007669"/>
    <property type="project" value="UniProtKB-SubCell"/>
</dbReference>
<keyword evidence="2" id="KW-1003">Cell membrane</keyword>
<dbReference type="SUPFAM" id="SSF48726">
    <property type="entry name" value="Immunoglobulin"/>
    <property type="match status" value="1"/>
</dbReference>
<organism evidence="11 12">
    <name type="scientific">Pagothenia borchgrevinki</name>
    <name type="common">Bald rockcod</name>
    <name type="synonym">Trematomus borchgrevinki</name>
    <dbReference type="NCBI Taxonomy" id="8213"/>
    <lineage>
        <taxon>Eukaryota</taxon>
        <taxon>Metazoa</taxon>
        <taxon>Chordata</taxon>
        <taxon>Craniata</taxon>
        <taxon>Vertebrata</taxon>
        <taxon>Euteleostomi</taxon>
        <taxon>Actinopterygii</taxon>
        <taxon>Neopterygii</taxon>
        <taxon>Teleostei</taxon>
        <taxon>Neoteleostei</taxon>
        <taxon>Acanthomorphata</taxon>
        <taxon>Eupercaria</taxon>
        <taxon>Perciformes</taxon>
        <taxon>Notothenioidei</taxon>
        <taxon>Nototheniidae</taxon>
        <taxon>Pagothenia</taxon>
    </lineage>
</organism>
<name>A0ABD2HM31_PAGBO</name>
<dbReference type="InterPro" id="IPR052051">
    <property type="entry name" value="TCR_complex_component"/>
</dbReference>
<gene>
    <name evidence="11" type="ORF">OYC64_017246</name>
</gene>
<reference evidence="11 12" key="1">
    <citation type="journal article" date="2022" name="G3 (Bethesda)">
        <title>Evaluating Illumina-, Nanopore-, and PacBio-based genome assembly strategies with the bald notothen, Trematomus borchgrevinki.</title>
        <authorList>
            <person name="Rayamajhi N."/>
            <person name="Cheng C.C."/>
            <person name="Catchen J.M."/>
        </authorList>
    </citation>
    <scope>NUCLEOTIDE SEQUENCE [LARGE SCALE GENOMIC DNA]</scope>
    <source>
        <strain evidence="11">AGRC-2024</strain>
    </source>
</reference>
<dbReference type="Proteomes" id="UP001619887">
    <property type="component" value="Unassembled WGS sequence"/>
</dbReference>
<dbReference type="InterPro" id="IPR007110">
    <property type="entry name" value="Ig-like_dom"/>
</dbReference>
<dbReference type="PROSITE" id="PS50835">
    <property type="entry name" value="IG_LIKE"/>
    <property type="match status" value="1"/>
</dbReference>
<keyword evidence="4" id="KW-0391">Immunity</keyword>
<dbReference type="AlphaFoldDB" id="A0ABD2HM31"/>
<sequence>MIVVGFIMMSGIWMPFVPAAEVQYVQYGSTVTLNCKIFYRHDTTWFRNNPDSTPTVILSASLTEAQPVQGFQLNLRFSLEIMNRSLALKITNIEEGDLGLYYCIANVETALTVGRGTTLQVSSQGSSWSIFQHWYCLVVGFVLLVMVLAVCITHWKAHFNRENTN</sequence>
<evidence type="ECO:0000259" key="10">
    <source>
        <dbReference type="PROSITE" id="PS50835"/>
    </source>
</evidence>
<keyword evidence="8" id="KW-0812">Transmembrane</keyword>
<feature type="transmembrane region" description="Helical" evidence="8">
    <location>
        <begin position="134"/>
        <end position="155"/>
    </location>
</feature>
<feature type="domain" description="Ig-like" evidence="10">
    <location>
        <begin position="18"/>
        <end position="114"/>
    </location>
</feature>
<dbReference type="CDD" id="cd00099">
    <property type="entry name" value="IgV"/>
    <property type="match status" value="1"/>
</dbReference>
<protein>
    <recommendedName>
        <fullName evidence="10">Ig-like domain-containing protein</fullName>
    </recommendedName>
</protein>
<proteinExistence type="predicted"/>
<dbReference type="PANTHER" id="PTHR19433">
    <property type="entry name" value="T-CELL RECEPTOR ALPHA CHAIN V REGION-RELATED"/>
    <property type="match status" value="1"/>
</dbReference>
<evidence type="ECO:0000256" key="4">
    <source>
        <dbReference type="ARBA" id="ARBA00022859"/>
    </source>
</evidence>
<keyword evidence="5 8" id="KW-0472">Membrane</keyword>
<evidence type="ECO:0000256" key="5">
    <source>
        <dbReference type="ARBA" id="ARBA00023136"/>
    </source>
</evidence>